<proteinExistence type="predicted"/>
<gene>
    <name evidence="2" type="ORF">CINCED_3A005320</name>
</gene>
<feature type="compositionally biased region" description="Polar residues" evidence="1">
    <location>
        <begin position="159"/>
        <end position="171"/>
    </location>
</feature>
<name>A0A5E4N474_9HEMI</name>
<evidence type="ECO:0000313" key="2">
    <source>
        <dbReference type="EMBL" id="VVC39430.1"/>
    </source>
</evidence>
<dbReference type="AlphaFoldDB" id="A0A5E4N474"/>
<feature type="region of interest" description="Disordered" evidence="1">
    <location>
        <begin position="128"/>
        <end position="171"/>
    </location>
</feature>
<reference evidence="2 3" key="1">
    <citation type="submission" date="2019-08" db="EMBL/GenBank/DDBJ databases">
        <authorList>
            <person name="Alioto T."/>
            <person name="Alioto T."/>
            <person name="Gomez Garrido J."/>
        </authorList>
    </citation>
    <scope>NUCLEOTIDE SEQUENCE [LARGE SCALE GENOMIC DNA]</scope>
</reference>
<dbReference type="Proteomes" id="UP000325440">
    <property type="component" value="Unassembled WGS sequence"/>
</dbReference>
<accession>A0A5E4N474</accession>
<dbReference type="EMBL" id="CABPRJ010001895">
    <property type="protein sequence ID" value="VVC39430.1"/>
    <property type="molecule type" value="Genomic_DNA"/>
</dbReference>
<feature type="region of interest" description="Disordered" evidence="1">
    <location>
        <begin position="86"/>
        <end position="109"/>
    </location>
</feature>
<feature type="region of interest" description="Disordered" evidence="1">
    <location>
        <begin position="21"/>
        <end position="52"/>
    </location>
</feature>
<sequence length="171" mass="18434">MSRPVEFRFGKKISPRTKLITSRNNASRPREVARKPSFERVTSGRTGNGHVRGVCAGTGDRHAIARRGSADPRRFINPTTARMSVAERVPCGGGGGGRGAEKKTGDGNNDNSMCTAALRGHGLSLKTRKRYAPQMGTRDYARRPSPGSDGAFRLPVSTRAPSGTSRSARRR</sequence>
<keyword evidence="3" id="KW-1185">Reference proteome</keyword>
<feature type="compositionally biased region" description="Basic and acidic residues" evidence="1">
    <location>
        <begin position="28"/>
        <end position="38"/>
    </location>
</feature>
<evidence type="ECO:0000313" key="3">
    <source>
        <dbReference type="Proteomes" id="UP000325440"/>
    </source>
</evidence>
<evidence type="ECO:0000256" key="1">
    <source>
        <dbReference type="SAM" id="MobiDB-lite"/>
    </source>
</evidence>
<organism evidence="2 3">
    <name type="scientific">Cinara cedri</name>
    <dbReference type="NCBI Taxonomy" id="506608"/>
    <lineage>
        <taxon>Eukaryota</taxon>
        <taxon>Metazoa</taxon>
        <taxon>Ecdysozoa</taxon>
        <taxon>Arthropoda</taxon>
        <taxon>Hexapoda</taxon>
        <taxon>Insecta</taxon>
        <taxon>Pterygota</taxon>
        <taxon>Neoptera</taxon>
        <taxon>Paraneoptera</taxon>
        <taxon>Hemiptera</taxon>
        <taxon>Sternorrhyncha</taxon>
        <taxon>Aphidomorpha</taxon>
        <taxon>Aphidoidea</taxon>
        <taxon>Aphididae</taxon>
        <taxon>Lachninae</taxon>
        <taxon>Cinara</taxon>
    </lineage>
</organism>
<protein>
    <submittedName>
        <fullName evidence="2">Uncharacterized protein</fullName>
    </submittedName>
</protein>